<evidence type="ECO:0000313" key="1">
    <source>
        <dbReference type="EMBL" id="OIQ75603.1"/>
    </source>
</evidence>
<proteinExistence type="predicted"/>
<protein>
    <recommendedName>
        <fullName evidence="2">DUF2336 domain-containing protein</fullName>
    </recommendedName>
</protein>
<dbReference type="InterPro" id="IPR019285">
    <property type="entry name" value="DUF2336"/>
</dbReference>
<reference evidence="1" key="1">
    <citation type="submission" date="2016-10" db="EMBL/GenBank/DDBJ databases">
        <title>Sequence of Gallionella enrichment culture.</title>
        <authorList>
            <person name="Poehlein A."/>
            <person name="Muehling M."/>
            <person name="Daniel R."/>
        </authorList>
    </citation>
    <scope>NUCLEOTIDE SEQUENCE</scope>
</reference>
<dbReference type="InterPro" id="IPR038437">
    <property type="entry name" value="GINS_Psf3_sf"/>
</dbReference>
<evidence type="ECO:0008006" key="2">
    <source>
        <dbReference type="Google" id="ProtNLM"/>
    </source>
</evidence>
<dbReference type="EMBL" id="MLJW01002115">
    <property type="protein sequence ID" value="OIQ75603.1"/>
    <property type="molecule type" value="Genomic_DNA"/>
</dbReference>
<dbReference type="Pfam" id="PF10098">
    <property type="entry name" value="DUF2336"/>
    <property type="match status" value="1"/>
</dbReference>
<comment type="caution">
    <text evidence="1">The sequence shown here is derived from an EMBL/GenBank/DDBJ whole genome shotgun (WGS) entry which is preliminary data.</text>
</comment>
<accession>A0A1J5QDK9</accession>
<name>A0A1J5QDK9_9ZZZZ</name>
<dbReference type="Gene3D" id="1.20.58.2050">
    <property type="match status" value="1"/>
</dbReference>
<dbReference type="AlphaFoldDB" id="A0A1J5QDK9"/>
<sequence>MPPCNLWIAIVPNADSPSLFDDLDAALQSGSSEKRVAMLRQVTDLFLSEADRLNEEQIGVFDSVLVQLIERIETRTLAEISERLAHVTNAPIDLTLNLARHSEIGIAGPILTNSSRLTTADLVDIAKTRSQDHLLAISERAQIETAVTDVLLDRGNQAVVQSVAGNSGAKFSESGFAALLKAAETDEELAEKTGSRLDLPLNLLRQLLLRATESVRSRLLTRTPPEFQEEVRRAVSAAAEAVDQESSKPHDFQAAKAFVGLLQEKGELDENTLFGFARGRRYEETAVALSLLSSASLEIIKPLMKSPRDDGLLIPCKVADCKWETVSAILATKLPSGSPPKAGQEKLKTDFAKLSKSNAQRLLRFWQVREVSARSA</sequence>
<gene>
    <name evidence="1" type="ORF">GALL_427290</name>
</gene>
<organism evidence="1">
    <name type="scientific">mine drainage metagenome</name>
    <dbReference type="NCBI Taxonomy" id="410659"/>
    <lineage>
        <taxon>unclassified sequences</taxon>
        <taxon>metagenomes</taxon>
        <taxon>ecological metagenomes</taxon>
    </lineage>
</organism>